<dbReference type="EMBL" id="BLZR01000001">
    <property type="protein sequence ID" value="GFP78382.1"/>
    <property type="molecule type" value="Genomic_DNA"/>
</dbReference>
<proteinExistence type="predicted"/>
<evidence type="ECO:0000313" key="2">
    <source>
        <dbReference type="Proteomes" id="UP000580568"/>
    </source>
</evidence>
<accession>A0A6V8SP89</accession>
<dbReference type="Proteomes" id="UP000580568">
    <property type="component" value="Unassembled WGS sequence"/>
</dbReference>
<evidence type="ECO:0000313" key="1">
    <source>
        <dbReference type="EMBL" id="GFP78382.1"/>
    </source>
</evidence>
<gene>
    <name evidence="1" type="ORF">bsdtw1_04604</name>
</gene>
<protein>
    <submittedName>
        <fullName evidence="1">Uncharacterized protein</fullName>
    </submittedName>
</protein>
<sequence>MENIFGDNHYLPIEAIRFMVYYYMSCFKNKKDEQSV</sequence>
<name>A0A6V8SP89_9CLOT</name>
<reference evidence="1 2" key="1">
    <citation type="submission" date="2020-07" db="EMBL/GenBank/DDBJ databases">
        <title>A new beta-1,3-glucan-decomposing anaerobic bacterium isolated from anoxic soil subjected to biological soil disinfestation.</title>
        <authorList>
            <person name="Ueki A."/>
            <person name="Tonouchi A."/>
        </authorList>
    </citation>
    <scope>NUCLEOTIDE SEQUENCE [LARGE SCALE GENOMIC DNA]</scope>
    <source>
        <strain evidence="1 2">TW1</strain>
    </source>
</reference>
<comment type="caution">
    <text evidence="1">The sequence shown here is derived from an EMBL/GenBank/DDBJ whole genome shotgun (WGS) entry which is preliminary data.</text>
</comment>
<dbReference type="AlphaFoldDB" id="A0A6V8SP89"/>
<keyword evidence="2" id="KW-1185">Reference proteome</keyword>
<organism evidence="1 2">
    <name type="scientific">Clostridium fungisolvens</name>
    <dbReference type="NCBI Taxonomy" id="1604897"/>
    <lineage>
        <taxon>Bacteria</taxon>
        <taxon>Bacillati</taxon>
        <taxon>Bacillota</taxon>
        <taxon>Clostridia</taxon>
        <taxon>Eubacteriales</taxon>
        <taxon>Clostridiaceae</taxon>
        <taxon>Clostridium</taxon>
    </lineage>
</organism>